<feature type="compositionally biased region" description="Basic and acidic residues" evidence="3">
    <location>
        <begin position="331"/>
        <end position="341"/>
    </location>
</feature>
<dbReference type="GO" id="GO:0006508">
    <property type="term" value="P:proteolysis"/>
    <property type="evidence" value="ECO:0007669"/>
    <property type="project" value="InterPro"/>
</dbReference>
<evidence type="ECO:0000256" key="3">
    <source>
        <dbReference type="SAM" id="MobiDB-lite"/>
    </source>
</evidence>
<feature type="region of interest" description="Disordered" evidence="3">
    <location>
        <begin position="62"/>
        <end position="96"/>
    </location>
</feature>
<dbReference type="PROSITE" id="PS00134">
    <property type="entry name" value="TRYPSIN_HIS"/>
    <property type="match status" value="1"/>
</dbReference>
<reference evidence="6 7" key="1">
    <citation type="submission" date="2023-11" db="EMBL/GenBank/DDBJ databases">
        <title>Halocaridina rubra genome assembly.</title>
        <authorList>
            <person name="Smith C."/>
        </authorList>
    </citation>
    <scope>NUCLEOTIDE SEQUENCE [LARGE SCALE GENOMIC DNA]</scope>
    <source>
        <strain evidence="6">EP-1</strain>
        <tissue evidence="6">Whole</tissue>
    </source>
</reference>
<dbReference type="InterPro" id="IPR001254">
    <property type="entry name" value="Trypsin_dom"/>
</dbReference>
<sequence length="429" mass="45511">MKGFKKQALKEAQMQDGARGESGQTLLSLLALVLTILIIKDFILFFIVNTTTTVAATTTTTTTTATTSTTTPTETTTTTTTSSSTTTTPTTTTTTESTTTTTTAAATTTTTAYQCKCGMVNRVSRIVGGAQTDVNEYPWQVAITSLLSSLPFCGGSVISNMWILTAAHCVALALPFTIAAVIGEHDWSLLTDTDATKRILVSQSGGVLCAGGVSGSGVGGGVVVGAVCGCAGDLSSSDASKLIFNLRNELAAVRQEVRSLAEENRDLRGKVEVLTRKGQLNREDDWKVVNKGSTKMVLKKNYTFRLQVVNLFSSLRDEGDSGGSNSSGPIESDRCTSDRRNGSGKSSQVKSLGKSPKVGVTHPLDKSRSLVIVGDSLCRYVDRKLRHRVRGKYFFPGAGMKKVGESINSWIEKKNVVCLIAGGNDEVKS</sequence>
<feature type="region of interest" description="Disordered" evidence="3">
    <location>
        <begin position="316"/>
        <end position="361"/>
    </location>
</feature>
<name>A0AAN8XDQ0_HALRR</name>
<dbReference type="PANTHER" id="PTHR24252:SF7">
    <property type="entry name" value="HYALIN"/>
    <property type="match status" value="1"/>
</dbReference>
<keyword evidence="1" id="KW-1015">Disulfide bond</keyword>
<dbReference type="PROSITE" id="PS50240">
    <property type="entry name" value="TRYPSIN_DOM"/>
    <property type="match status" value="1"/>
</dbReference>
<evidence type="ECO:0000313" key="7">
    <source>
        <dbReference type="Proteomes" id="UP001381693"/>
    </source>
</evidence>
<keyword evidence="4" id="KW-1133">Transmembrane helix</keyword>
<gene>
    <name evidence="6" type="ORF">SK128_023117</name>
</gene>
<proteinExistence type="predicted"/>
<evidence type="ECO:0000313" key="6">
    <source>
        <dbReference type="EMBL" id="KAK7080981.1"/>
    </source>
</evidence>
<dbReference type="Proteomes" id="UP001381693">
    <property type="component" value="Unassembled WGS sequence"/>
</dbReference>
<dbReference type="PANTHER" id="PTHR24252">
    <property type="entry name" value="ACROSIN-RELATED"/>
    <property type="match status" value="1"/>
</dbReference>
<feature type="region of interest" description="Disordered" evidence="3">
    <location>
        <begin position="1"/>
        <end position="20"/>
    </location>
</feature>
<dbReference type="InterPro" id="IPR009003">
    <property type="entry name" value="Peptidase_S1_PA"/>
</dbReference>
<comment type="caution">
    <text evidence="6">The sequence shown here is derived from an EMBL/GenBank/DDBJ whole genome shotgun (WGS) entry which is preliminary data.</text>
</comment>
<feature type="coiled-coil region" evidence="2">
    <location>
        <begin position="243"/>
        <end position="277"/>
    </location>
</feature>
<dbReference type="Pfam" id="PF00089">
    <property type="entry name" value="Trypsin"/>
    <property type="match status" value="1"/>
</dbReference>
<dbReference type="EMBL" id="JAXCGZ010005733">
    <property type="protein sequence ID" value="KAK7080981.1"/>
    <property type="molecule type" value="Genomic_DNA"/>
</dbReference>
<dbReference type="InterPro" id="IPR018114">
    <property type="entry name" value="TRYPSIN_HIS"/>
</dbReference>
<dbReference type="SMART" id="SM00020">
    <property type="entry name" value="Tryp_SPc"/>
    <property type="match status" value="1"/>
</dbReference>
<protein>
    <recommendedName>
        <fullName evidence="5">Peptidase S1 domain-containing protein</fullName>
    </recommendedName>
</protein>
<evidence type="ECO:0000256" key="1">
    <source>
        <dbReference type="ARBA" id="ARBA00023157"/>
    </source>
</evidence>
<feature type="domain" description="Peptidase S1" evidence="5">
    <location>
        <begin position="126"/>
        <end position="416"/>
    </location>
</feature>
<dbReference type="AlphaFoldDB" id="A0AAN8XDQ0"/>
<keyword evidence="7" id="KW-1185">Reference proteome</keyword>
<keyword evidence="2" id="KW-0175">Coiled coil</keyword>
<keyword evidence="4" id="KW-0472">Membrane</keyword>
<dbReference type="InterPro" id="IPR043504">
    <property type="entry name" value="Peptidase_S1_PA_chymotrypsin"/>
</dbReference>
<evidence type="ECO:0000256" key="2">
    <source>
        <dbReference type="SAM" id="Coils"/>
    </source>
</evidence>
<evidence type="ECO:0000259" key="5">
    <source>
        <dbReference type="PROSITE" id="PS50240"/>
    </source>
</evidence>
<dbReference type="Gene3D" id="2.40.10.10">
    <property type="entry name" value="Trypsin-like serine proteases"/>
    <property type="match status" value="2"/>
</dbReference>
<dbReference type="SUPFAM" id="SSF50494">
    <property type="entry name" value="Trypsin-like serine proteases"/>
    <property type="match status" value="1"/>
</dbReference>
<keyword evidence="4" id="KW-0812">Transmembrane</keyword>
<organism evidence="6 7">
    <name type="scientific">Halocaridina rubra</name>
    <name type="common">Hawaiian red shrimp</name>
    <dbReference type="NCBI Taxonomy" id="373956"/>
    <lineage>
        <taxon>Eukaryota</taxon>
        <taxon>Metazoa</taxon>
        <taxon>Ecdysozoa</taxon>
        <taxon>Arthropoda</taxon>
        <taxon>Crustacea</taxon>
        <taxon>Multicrustacea</taxon>
        <taxon>Malacostraca</taxon>
        <taxon>Eumalacostraca</taxon>
        <taxon>Eucarida</taxon>
        <taxon>Decapoda</taxon>
        <taxon>Pleocyemata</taxon>
        <taxon>Caridea</taxon>
        <taxon>Atyoidea</taxon>
        <taxon>Atyidae</taxon>
        <taxon>Halocaridina</taxon>
    </lineage>
</organism>
<dbReference type="GO" id="GO:0004252">
    <property type="term" value="F:serine-type endopeptidase activity"/>
    <property type="evidence" value="ECO:0007669"/>
    <property type="project" value="InterPro"/>
</dbReference>
<accession>A0AAN8XDQ0</accession>
<evidence type="ECO:0000256" key="4">
    <source>
        <dbReference type="SAM" id="Phobius"/>
    </source>
</evidence>
<feature type="transmembrane region" description="Helical" evidence="4">
    <location>
        <begin position="26"/>
        <end position="48"/>
    </location>
</feature>